<keyword evidence="1 3" id="KW-0285">Flavoprotein</keyword>
<keyword evidence="3" id="KW-0676">Redox-active center</keyword>
<protein>
    <recommendedName>
        <fullName evidence="3">Thioredoxin reductase</fullName>
        <ecNumber evidence="3">1.8.1.9</ecNumber>
    </recommendedName>
</protein>
<name>A0A7C6AGC0_UNCW3</name>
<organism evidence="5">
    <name type="scientific">candidate division WOR-3 bacterium</name>
    <dbReference type="NCBI Taxonomy" id="2052148"/>
    <lineage>
        <taxon>Bacteria</taxon>
        <taxon>Bacteria division WOR-3</taxon>
    </lineage>
</organism>
<dbReference type="Pfam" id="PF07992">
    <property type="entry name" value="Pyr_redox_2"/>
    <property type="match status" value="1"/>
</dbReference>
<dbReference type="GO" id="GO:0019430">
    <property type="term" value="P:removal of superoxide radicals"/>
    <property type="evidence" value="ECO:0007669"/>
    <property type="project" value="UniProtKB-UniRule"/>
</dbReference>
<dbReference type="PANTHER" id="PTHR48105">
    <property type="entry name" value="THIOREDOXIN REDUCTASE 1-RELATED-RELATED"/>
    <property type="match status" value="1"/>
</dbReference>
<dbReference type="GO" id="GO:0004791">
    <property type="term" value="F:thioredoxin-disulfide reductase (NADPH) activity"/>
    <property type="evidence" value="ECO:0007669"/>
    <property type="project" value="UniProtKB-UniRule"/>
</dbReference>
<feature type="domain" description="FAD/NAD(P)-binding" evidence="4">
    <location>
        <begin position="7"/>
        <end position="294"/>
    </location>
</feature>
<dbReference type="PRINTS" id="PR00368">
    <property type="entry name" value="FADPNR"/>
</dbReference>
<keyword evidence="3" id="KW-0274">FAD</keyword>
<dbReference type="AlphaFoldDB" id="A0A7C6AGC0"/>
<evidence type="ECO:0000313" key="5">
    <source>
        <dbReference type="EMBL" id="HHS62450.1"/>
    </source>
</evidence>
<dbReference type="NCBIfam" id="TIGR01292">
    <property type="entry name" value="TRX_reduct"/>
    <property type="match status" value="1"/>
</dbReference>
<dbReference type="EMBL" id="DTHJ01000052">
    <property type="protein sequence ID" value="HHS62450.1"/>
    <property type="molecule type" value="Genomic_DNA"/>
</dbReference>
<evidence type="ECO:0000259" key="4">
    <source>
        <dbReference type="Pfam" id="PF07992"/>
    </source>
</evidence>
<dbReference type="EC" id="1.8.1.9" evidence="3"/>
<comment type="cofactor">
    <cofactor evidence="3">
        <name>FAD</name>
        <dbReference type="ChEBI" id="CHEBI:57692"/>
    </cofactor>
</comment>
<dbReference type="SUPFAM" id="SSF51905">
    <property type="entry name" value="FAD/NAD(P)-binding domain"/>
    <property type="match status" value="1"/>
</dbReference>
<dbReference type="Gene3D" id="3.50.50.60">
    <property type="entry name" value="FAD/NAD(P)-binding domain"/>
    <property type="match status" value="2"/>
</dbReference>
<dbReference type="InterPro" id="IPR036188">
    <property type="entry name" value="FAD/NAD-bd_sf"/>
</dbReference>
<comment type="similarity">
    <text evidence="3">Belongs to the class-II pyridine nucleotide-disulfide oxidoreductase family.</text>
</comment>
<comment type="caution">
    <text evidence="5">The sequence shown here is derived from an EMBL/GenBank/DDBJ whole genome shotgun (WGS) entry which is preliminary data.</text>
</comment>
<evidence type="ECO:0000256" key="2">
    <source>
        <dbReference type="ARBA" id="ARBA00023002"/>
    </source>
</evidence>
<comment type="subunit">
    <text evidence="3">Homodimer.</text>
</comment>
<gene>
    <name evidence="5" type="primary">trxB</name>
    <name evidence="5" type="ORF">ENV70_02375</name>
</gene>
<evidence type="ECO:0000256" key="3">
    <source>
        <dbReference type="RuleBase" id="RU003880"/>
    </source>
</evidence>
<dbReference type="InterPro" id="IPR050097">
    <property type="entry name" value="Ferredoxin-NADP_redctase_2"/>
</dbReference>
<evidence type="ECO:0000256" key="1">
    <source>
        <dbReference type="ARBA" id="ARBA00022630"/>
    </source>
</evidence>
<dbReference type="InterPro" id="IPR005982">
    <property type="entry name" value="Thioredox_Rdtase"/>
</dbReference>
<keyword evidence="2 3" id="KW-0560">Oxidoreductase</keyword>
<dbReference type="InterPro" id="IPR023753">
    <property type="entry name" value="FAD/NAD-binding_dom"/>
</dbReference>
<dbReference type="GO" id="GO:0005737">
    <property type="term" value="C:cytoplasm"/>
    <property type="evidence" value="ECO:0007669"/>
    <property type="project" value="InterPro"/>
</dbReference>
<reference evidence="5" key="1">
    <citation type="journal article" date="2020" name="mSystems">
        <title>Genome- and Community-Level Interaction Insights into Carbon Utilization and Element Cycling Functions of Hydrothermarchaeota in Hydrothermal Sediment.</title>
        <authorList>
            <person name="Zhou Z."/>
            <person name="Liu Y."/>
            <person name="Xu W."/>
            <person name="Pan J."/>
            <person name="Luo Z.H."/>
            <person name="Li M."/>
        </authorList>
    </citation>
    <scope>NUCLEOTIDE SEQUENCE [LARGE SCALE GENOMIC DNA]</scope>
    <source>
        <strain evidence="5">SpSt-783</strain>
    </source>
</reference>
<accession>A0A7C6AGC0</accession>
<dbReference type="PRINTS" id="PR00469">
    <property type="entry name" value="PNDRDTASEII"/>
</dbReference>
<sequence>MMNNRIYDLLIVGAGPAGLTAGIYGARSGLDTVLIEKGIPGGIMTTTDLVENYPGFPEGITGSQLGDLMKKQCQRFGVEIKNGEVKGIKKENGIFYIHLDNTEVLTQTVIIATGSSPRRLNVPGEEKFLGRGVSYCATCDGPLFKNQDIAIIGCGNSGLQEGRFLLKFVRSITFVEFLPRVTADKILYDYFVDKENVKFLLGSEVLSIDGEMRVESIKVKNRKTGEEKQIKVSGLFIYVGLIPNSEFIKGILKTDENGFIITSENYETSIPGIFAAGDVRAKKIRQVVVACSEGAQAAISAYHYLER</sequence>
<proteinExistence type="inferred from homology"/>
<comment type="catalytic activity">
    <reaction evidence="3">
        <text>[thioredoxin]-dithiol + NADP(+) = [thioredoxin]-disulfide + NADPH + H(+)</text>
        <dbReference type="Rhea" id="RHEA:20345"/>
        <dbReference type="Rhea" id="RHEA-COMP:10698"/>
        <dbReference type="Rhea" id="RHEA-COMP:10700"/>
        <dbReference type="ChEBI" id="CHEBI:15378"/>
        <dbReference type="ChEBI" id="CHEBI:29950"/>
        <dbReference type="ChEBI" id="CHEBI:50058"/>
        <dbReference type="ChEBI" id="CHEBI:57783"/>
        <dbReference type="ChEBI" id="CHEBI:58349"/>
        <dbReference type="EC" id="1.8.1.9"/>
    </reaction>
</comment>